<evidence type="ECO:0000313" key="1">
    <source>
        <dbReference type="EMBL" id="TXE14594.1"/>
    </source>
</evidence>
<sequence length="79" mass="9390">MLLNQEKYKEEQSWIQTAVKLNMKDGDDYSLTANYTNLGTIAYKLRDFSKADMLMDSAFKYVKRSQSTEKMRDYLEEEQ</sequence>
<protein>
    <recommendedName>
        <fullName evidence="3">Tetratricopeptide repeat protein</fullName>
    </recommendedName>
</protein>
<dbReference type="AlphaFoldDB" id="A0A5C7B2D8"/>
<evidence type="ECO:0000313" key="2">
    <source>
        <dbReference type="Proteomes" id="UP000321935"/>
    </source>
</evidence>
<dbReference type="Proteomes" id="UP000321935">
    <property type="component" value="Unassembled WGS sequence"/>
</dbReference>
<reference evidence="1 2" key="1">
    <citation type="submission" date="2019-08" db="EMBL/GenBank/DDBJ databases">
        <title>Genomes sequence of Algoriphagus aquimarinus ACAM450.</title>
        <authorList>
            <person name="Bowman J.P."/>
        </authorList>
    </citation>
    <scope>NUCLEOTIDE SEQUENCE [LARGE SCALE GENOMIC DNA]</scope>
    <source>
        <strain evidence="1 2">ACAM 450</strain>
    </source>
</reference>
<gene>
    <name evidence="1" type="ORF">ESV85_03235</name>
</gene>
<comment type="caution">
    <text evidence="1">The sequence shown here is derived from an EMBL/GenBank/DDBJ whole genome shotgun (WGS) entry which is preliminary data.</text>
</comment>
<accession>A0A5C7B2D8</accession>
<organism evidence="1 2">
    <name type="scientific">Algoriphagus aquimarinus</name>
    <dbReference type="NCBI Taxonomy" id="237018"/>
    <lineage>
        <taxon>Bacteria</taxon>
        <taxon>Pseudomonadati</taxon>
        <taxon>Bacteroidota</taxon>
        <taxon>Cytophagia</taxon>
        <taxon>Cytophagales</taxon>
        <taxon>Cyclobacteriaceae</taxon>
        <taxon>Algoriphagus</taxon>
    </lineage>
</organism>
<dbReference type="RefSeq" id="WP_146914791.1">
    <property type="nucleotide sequence ID" value="NZ_VORW01000001.1"/>
</dbReference>
<name>A0A5C7B2D8_9BACT</name>
<dbReference type="EMBL" id="VORW01000001">
    <property type="protein sequence ID" value="TXE14594.1"/>
    <property type="molecule type" value="Genomic_DNA"/>
</dbReference>
<dbReference type="InterPro" id="IPR011990">
    <property type="entry name" value="TPR-like_helical_dom_sf"/>
</dbReference>
<dbReference type="Gene3D" id="1.25.40.10">
    <property type="entry name" value="Tetratricopeptide repeat domain"/>
    <property type="match status" value="1"/>
</dbReference>
<evidence type="ECO:0008006" key="3">
    <source>
        <dbReference type="Google" id="ProtNLM"/>
    </source>
</evidence>
<proteinExistence type="predicted"/>